<comment type="caution">
    <text evidence="2">The sequence shown here is derived from an EMBL/GenBank/DDBJ whole genome shotgun (WGS) entry which is preliminary data.</text>
</comment>
<dbReference type="EMBL" id="WTVS01000049">
    <property type="protein sequence ID" value="NMF99626.1"/>
    <property type="molecule type" value="Genomic_DNA"/>
</dbReference>
<accession>A0ABX1NJW7</accession>
<evidence type="ECO:0000313" key="3">
    <source>
        <dbReference type="Proteomes" id="UP000634522"/>
    </source>
</evidence>
<dbReference type="Proteomes" id="UP000634522">
    <property type="component" value="Unassembled WGS sequence"/>
</dbReference>
<evidence type="ECO:0000313" key="2">
    <source>
        <dbReference type="EMBL" id="NMF99626.1"/>
    </source>
</evidence>
<dbReference type="RefSeq" id="WP_169142224.1">
    <property type="nucleotide sequence ID" value="NZ_WTVS01000049.1"/>
</dbReference>
<feature type="transmembrane region" description="Helical" evidence="1">
    <location>
        <begin position="78"/>
        <end position="99"/>
    </location>
</feature>
<reference evidence="2 3" key="1">
    <citation type="submission" date="2019-12" db="EMBL/GenBank/DDBJ databases">
        <title>Comparative genomics gives insights into the taxonomy of the Azoarcus-Aromatoleum group and reveals separate origins of nif in the plant-associated Azoarcus and non-plant-associated Aromatoleum sub-groups.</title>
        <authorList>
            <person name="Lafos M."/>
            <person name="Maluk M."/>
            <person name="Batista M."/>
            <person name="Junghare M."/>
            <person name="Carmona M."/>
            <person name="Faoro H."/>
            <person name="Cruz L.M."/>
            <person name="Battistoni F."/>
            <person name="De Souza E."/>
            <person name="Pedrosa F."/>
            <person name="Chen W.-M."/>
            <person name="Poole P.S."/>
            <person name="Dixon R.A."/>
            <person name="James E.K."/>
        </authorList>
    </citation>
    <scope>NUCLEOTIDE SEQUENCE [LARGE SCALE GENOMIC DNA]</scope>
    <source>
        <strain evidence="2 3">T</strain>
    </source>
</reference>
<evidence type="ECO:0000256" key="1">
    <source>
        <dbReference type="SAM" id="Phobius"/>
    </source>
</evidence>
<gene>
    <name evidence="2" type="ORF">GPA27_19805</name>
</gene>
<organism evidence="2 3">
    <name type="scientific">Aromatoleum toluolicum</name>
    <dbReference type="NCBI Taxonomy" id="90060"/>
    <lineage>
        <taxon>Bacteria</taxon>
        <taxon>Pseudomonadati</taxon>
        <taxon>Pseudomonadota</taxon>
        <taxon>Betaproteobacteria</taxon>
        <taxon>Rhodocyclales</taxon>
        <taxon>Rhodocyclaceae</taxon>
        <taxon>Aromatoleum</taxon>
    </lineage>
</organism>
<keyword evidence="3" id="KW-1185">Reference proteome</keyword>
<name>A0ABX1NJW7_9RHOO</name>
<keyword evidence="1" id="KW-0812">Transmembrane</keyword>
<sequence>MRTFIAFTMTLCLLGGAWLLRGPAFFWPDRFDPSQGVFLDGLSAQLLGAGLLTIATLGAMVIARAARGVRGAATRGWQVRYFLLILIALGLVSAAFSLGERGPNPDWRPPGATADPM</sequence>
<keyword evidence="1" id="KW-1133">Transmembrane helix</keyword>
<feature type="transmembrane region" description="Helical" evidence="1">
    <location>
        <begin position="43"/>
        <end position="66"/>
    </location>
</feature>
<proteinExistence type="predicted"/>
<keyword evidence="1" id="KW-0472">Membrane</keyword>
<protein>
    <submittedName>
        <fullName evidence="2">Uncharacterized protein</fullName>
    </submittedName>
</protein>